<evidence type="ECO:0000313" key="2">
    <source>
        <dbReference type="Proteomes" id="UP001236652"/>
    </source>
</evidence>
<reference evidence="1 2" key="1">
    <citation type="submission" date="2023-05" db="EMBL/GenBank/DDBJ databases">
        <title>Comparative genomics reveals the evidence of polycyclic aromatic hydrocarbons degradation in moderately halophilic genus Pontibacillus.</title>
        <authorList>
            <person name="Yang H."/>
            <person name="Qian Z."/>
        </authorList>
    </citation>
    <scope>NUCLEOTIDE SEQUENCE [LARGE SCALE GENOMIC DNA]</scope>
    <source>
        <strain evidence="2">HN14</strain>
    </source>
</reference>
<sequence length="236" mass="26765">MKQTELSRRLKAVASFIYSGVTFADIGSDHAYLPAYVCERNPLVRAIAGEVNEGPFQSAKGHIDKQQLNEQVSVRKGNGLAVLEQDEAELVTIAGMGGKLIRTILEEGKEKLGKVERIVAQPNVDAQVVRNWFLHNGYELTEETILEEDGHIYEVLVGDRTSDPEKPYGEEREKDLFFGPFLRQEKTAPFILKWQGEANKLQFVLSQMERAKNPDEDKVREFETQLSWIKEEIASE</sequence>
<dbReference type="Pfam" id="PF04816">
    <property type="entry name" value="TrmK"/>
    <property type="match status" value="1"/>
</dbReference>
<dbReference type="SUPFAM" id="SSF53335">
    <property type="entry name" value="S-adenosyl-L-methionine-dependent methyltransferases"/>
    <property type="match status" value="1"/>
</dbReference>
<dbReference type="InterPro" id="IPR006901">
    <property type="entry name" value="TrmK"/>
</dbReference>
<dbReference type="RefSeq" id="WP_231417229.1">
    <property type="nucleotide sequence ID" value="NZ_CP126446.1"/>
</dbReference>
<proteinExistence type="predicted"/>
<dbReference type="Gene3D" id="1.10.287.1890">
    <property type="match status" value="1"/>
</dbReference>
<protein>
    <submittedName>
        <fullName evidence="1">tRNA (Adenine(22)-N(1))-methyltransferase TrmK</fullName>
    </submittedName>
</protein>
<name>A0ABY8UX59_9BACI</name>
<dbReference type="Gene3D" id="3.40.50.150">
    <property type="entry name" value="Vaccinia Virus protein VP39"/>
    <property type="match status" value="1"/>
</dbReference>
<evidence type="ECO:0000313" key="1">
    <source>
        <dbReference type="EMBL" id="WIF96969.1"/>
    </source>
</evidence>
<accession>A0ABY8UX59</accession>
<dbReference type="PIRSF" id="PIRSF018637">
    <property type="entry name" value="TrmK"/>
    <property type="match status" value="1"/>
</dbReference>
<organism evidence="1 2">
    <name type="scientific">Pontibacillus chungwhensis</name>
    <dbReference type="NCBI Taxonomy" id="265426"/>
    <lineage>
        <taxon>Bacteria</taxon>
        <taxon>Bacillati</taxon>
        <taxon>Bacillota</taxon>
        <taxon>Bacilli</taxon>
        <taxon>Bacillales</taxon>
        <taxon>Bacillaceae</taxon>
        <taxon>Pontibacillus</taxon>
    </lineage>
</organism>
<dbReference type="Proteomes" id="UP001236652">
    <property type="component" value="Chromosome"/>
</dbReference>
<dbReference type="InterPro" id="IPR029063">
    <property type="entry name" value="SAM-dependent_MTases_sf"/>
</dbReference>
<gene>
    <name evidence="1" type="ORF">QNI29_14630</name>
</gene>
<keyword evidence="2" id="KW-1185">Reference proteome</keyword>
<dbReference type="EMBL" id="CP126446">
    <property type="protein sequence ID" value="WIF96969.1"/>
    <property type="molecule type" value="Genomic_DNA"/>
</dbReference>
<dbReference type="PANTHER" id="PTHR38451">
    <property type="entry name" value="TRNA (ADENINE(22)-N(1))-METHYLTRANSFERASE"/>
    <property type="match status" value="1"/>
</dbReference>
<dbReference type="PANTHER" id="PTHR38451:SF1">
    <property type="entry name" value="TRNA (ADENINE(22)-N(1))-METHYLTRANSFERASE"/>
    <property type="match status" value="1"/>
</dbReference>